<protein>
    <submittedName>
        <fullName evidence="1">Alpha/beta hydrolase</fullName>
    </submittedName>
</protein>
<keyword evidence="1" id="KW-0378">Hydrolase</keyword>
<dbReference type="RefSeq" id="WP_105192722.1">
    <property type="nucleotide sequence ID" value="NZ_PTQZ01000166.1"/>
</dbReference>
<name>A0A2P6ARN6_9GAMM</name>
<gene>
    <name evidence="1" type="ORF">C5O18_07100</name>
</gene>
<dbReference type="InterPro" id="IPR016035">
    <property type="entry name" value="Acyl_Trfase/lysoPLipase"/>
</dbReference>
<dbReference type="GO" id="GO:0016787">
    <property type="term" value="F:hydrolase activity"/>
    <property type="evidence" value="ECO:0007669"/>
    <property type="project" value="UniProtKB-KW"/>
</dbReference>
<evidence type="ECO:0000313" key="2">
    <source>
        <dbReference type="Proteomes" id="UP000243900"/>
    </source>
</evidence>
<proteinExistence type="predicted"/>
<organism evidence="1 2">
    <name type="scientific">Amnimonas aquatica</name>
    <dbReference type="NCBI Taxonomy" id="2094561"/>
    <lineage>
        <taxon>Bacteria</taxon>
        <taxon>Pseudomonadati</taxon>
        <taxon>Pseudomonadota</taxon>
        <taxon>Gammaproteobacteria</taxon>
        <taxon>Moraxellales</taxon>
        <taxon>Moraxellaceae</taxon>
        <taxon>Amnimonas</taxon>
    </lineage>
</organism>
<keyword evidence="2" id="KW-1185">Reference proteome</keyword>
<comment type="caution">
    <text evidence="1">The sequence shown here is derived from an EMBL/GenBank/DDBJ whole genome shotgun (WGS) entry which is preliminary data.</text>
</comment>
<dbReference type="EMBL" id="PTQZ01000166">
    <property type="protein sequence ID" value="PQA38502.1"/>
    <property type="molecule type" value="Genomic_DNA"/>
</dbReference>
<accession>A0A2P6ARN6</accession>
<sequence>GAFRLVAAAHRDPAAAMDRLVASYCAQHYASKPNASEITRQVRVILDAMLSADDLDHILAHPWLRLNLITTRCQGLAASRQSSVQAIGFALAFMGNLRHRDRLAGSFERCVFHNHAEPGDALRADAFRTHHAALTRDNLASATLASGTIPLMMETVRDIPAGPAGAHIDGGMIDYHMDLALRDDQDGILFIPHYEQRVVPGWFDKGLKRRAARHGERMLVLSPNPEHVARLPGGKIPCRKDFKRYHQRDAERLQAWRAGLDLSERIADEFRDVVARGTIMSRLQPL</sequence>
<reference evidence="2" key="1">
    <citation type="submission" date="2018-02" db="EMBL/GenBank/DDBJ databases">
        <title>Genome sequencing of Solimonas sp. HR-BB.</title>
        <authorList>
            <person name="Lee Y."/>
            <person name="Jeon C.O."/>
        </authorList>
    </citation>
    <scope>NUCLEOTIDE SEQUENCE [LARGE SCALE GENOMIC DNA]</scope>
    <source>
        <strain evidence="2">HR-E</strain>
    </source>
</reference>
<evidence type="ECO:0000313" key="1">
    <source>
        <dbReference type="EMBL" id="PQA38502.1"/>
    </source>
</evidence>
<dbReference type="OrthoDB" id="8586159at2"/>
<feature type="non-terminal residue" evidence="1">
    <location>
        <position position="1"/>
    </location>
</feature>
<dbReference type="AlphaFoldDB" id="A0A2P6ARN6"/>
<dbReference type="Proteomes" id="UP000243900">
    <property type="component" value="Unassembled WGS sequence"/>
</dbReference>
<dbReference type="SUPFAM" id="SSF52151">
    <property type="entry name" value="FabD/lysophospholipase-like"/>
    <property type="match status" value="1"/>
</dbReference>